<protein>
    <submittedName>
        <fullName evidence="2">RCG50516, isoform CRA_a</fullName>
    </submittedName>
</protein>
<feature type="compositionally biased region" description="Polar residues" evidence="1">
    <location>
        <begin position="56"/>
        <end position="67"/>
    </location>
</feature>
<dbReference type="EMBL" id="CH474035">
    <property type="protein sequence ID" value="EDL86935.1"/>
    <property type="molecule type" value="Genomic_DNA"/>
</dbReference>
<gene>
    <name evidence="2" type="ORF">rCG_50516</name>
</gene>
<dbReference type="Proteomes" id="UP000234681">
    <property type="component" value="Chromosome 7"/>
</dbReference>
<proteinExistence type="predicted"/>
<feature type="non-terminal residue" evidence="2">
    <location>
        <position position="67"/>
    </location>
</feature>
<evidence type="ECO:0000313" key="2">
    <source>
        <dbReference type="EMBL" id="EDL86935.1"/>
    </source>
</evidence>
<dbReference type="AlphaFoldDB" id="A6KCK7"/>
<feature type="region of interest" description="Disordered" evidence="1">
    <location>
        <begin position="45"/>
        <end position="67"/>
    </location>
</feature>
<organism evidence="2 3">
    <name type="scientific">Rattus norvegicus</name>
    <name type="common">Rat</name>
    <dbReference type="NCBI Taxonomy" id="10116"/>
    <lineage>
        <taxon>Eukaryota</taxon>
        <taxon>Metazoa</taxon>
        <taxon>Chordata</taxon>
        <taxon>Craniata</taxon>
        <taxon>Vertebrata</taxon>
        <taxon>Euteleostomi</taxon>
        <taxon>Mammalia</taxon>
        <taxon>Eutheria</taxon>
        <taxon>Euarchontoglires</taxon>
        <taxon>Glires</taxon>
        <taxon>Rodentia</taxon>
        <taxon>Myomorpha</taxon>
        <taxon>Muroidea</taxon>
        <taxon>Muridae</taxon>
        <taxon>Murinae</taxon>
        <taxon>Rattus</taxon>
    </lineage>
</organism>
<evidence type="ECO:0000256" key="1">
    <source>
        <dbReference type="SAM" id="MobiDB-lite"/>
    </source>
</evidence>
<sequence>MGLPGSCLPHPARPSTAGNIPLPVYRPTWSLNHCCRAGFVEPITRSEGPGDVGRSSLGSRIFKNSSC</sequence>
<name>A6KCK7_RAT</name>
<accession>A6KCK7</accession>
<reference evidence="2 3" key="1">
    <citation type="submission" date="2005-09" db="EMBL/GenBank/DDBJ databases">
        <authorList>
            <person name="Mural R.J."/>
            <person name="Li P.W."/>
            <person name="Adams M.D."/>
            <person name="Amanatides P.G."/>
            <person name="Baden-Tillson H."/>
            <person name="Barnstead M."/>
            <person name="Chin S.H."/>
            <person name="Dew I."/>
            <person name="Evans C.A."/>
            <person name="Ferriera S."/>
            <person name="Flanigan M."/>
            <person name="Fosler C."/>
            <person name="Glodek A."/>
            <person name="Gu Z."/>
            <person name="Holt R.A."/>
            <person name="Jennings D."/>
            <person name="Kraft C.L."/>
            <person name="Lu F."/>
            <person name="Nguyen T."/>
            <person name="Nusskern D.R."/>
            <person name="Pfannkoch C.M."/>
            <person name="Sitter C."/>
            <person name="Sutton G.G."/>
            <person name="Venter J.C."/>
            <person name="Wang Z."/>
            <person name="Woodage T."/>
            <person name="Zheng X.H."/>
            <person name="Zhong F."/>
        </authorList>
    </citation>
    <scope>NUCLEOTIDE SEQUENCE [LARGE SCALE GENOMIC DNA]</scope>
    <source>
        <strain>BN</strain>
        <strain evidence="3">Sprague-Dawley</strain>
    </source>
</reference>
<evidence type="ECO:0000313" key="3">
    <source>
        <dbReference type="Proteomes" id="UP000234681"/>
    </source>
</evidence>